<evidence type="ECO:0000313" key="1">
    <source>
        <dbReference type="EMBL" id="GBP55806.1"/>
    </source>
</evidence>
<sequence length="89" mass="9654">MVDWDLVFIATLAEKEEKSNQSRRCKWRMPPLAPQGKLSPECCLGAGGVPKDAEASRSILKAADTAASSIPKRARGVKANFRAALWELG</sequence>
<comment type="caution">
    <text evidence="1">The sequence shown here is derived from an EMBL/GenBank/DDBJ whole genome shotgun (WGS) entry which is preliminary data.</text>
</comment>
<name>A0A4C1WWA2_EUMVA</name>
<reference evidence="1 2" key="1">
    <citation type="journal article" date="2019" name="Commun. Biol.">
        <title>The bagworm genome reveals a unique fibroin gene that provides high tensile strength.</title>
        <authorList>
            <person name="Kono N."/>
            <person name="Nakamura H."/>
            <person name="Ohtoshi R."/>
            <person name="Tomita M."/>
            <person name="Numata K."/>
            <person name="Arakawa K."/>
        </authorList>
    </citation>
    <scope>NUCLEOTIDE SEQUENCE [LARGE SCALE GENOMIC DNA]</scope>
</reference>
<protein>
    <submittedName>
        <fullName evidence="1">Uncharacterized protein</fullName>
    </submittedName>
</protein>
<proteinExistence type="predicted"/>
<organism evidence="1 2">
    <name type="scientific">Eumeta variegata</name>
    <name type="common">Bagworm moth</name>
    <name type="synonym">Eumeta japonica</name>
    <dbReference type="NCBI Taxonomy" id="151549"/>
    <lineage>
        <taxon>Eukaryota</taxon>
        <taxon>Metazoa</taxon>
        <taxon>Ecdysozoa</taxon>
        <taxon>Arthropoda</taxon>
        <taxon>Hexapoda</taxon>
        <taxon>Insecta</taxon>
        <taxon>Pterygota</taxon>
        <taxon>Neoptera</taxon>
        <taxon>Endopterygota</taxon>
        <taxon>Lepidoptera</taxon>
        <taxon>Glossata</taxon>
        <taxon>Ditrysia</taxon>
        <taxon>Tineoidea</taxon>
        <taxon>Psychidae</taxon>
        <taxon>Oiketicinae</taxon>
        <taxon>Eumeta</taxon>
    </lineage>
</organism>
<keyword evidence="2" id="KW-1185">Reference proteome</keyword>
<dbReference type="Proteomes" id="UP000299102">
    <property type="component" value="Unassembled WGS sequence"/>
</dbReference>
<accession>A0A4C1WWA2</accession>
<dbReference type="AlphaFoldDB" id="A0A4C1WWA2"/>
<dbReference type="EMBL" id="BGZK01000678">
    <property type="protein sequence ID" value="GBP55806.1"/>
    <property type="molecule type" value="Genomic_DNA"/>
</dbReference>
<evidence type="ECO:0000313" key="2">
    <source>
        <dbReference type="Proteomes" id="UP000299102"/>
    </source>
</evidence>
<gene>
    <name evidence="1" type="ORF">EVAR_50224_1</name>
</gene>